<keyword evidence="1" id="KW-0812">Transmembrane</keyword>
<dbReference type="EMBL" id="LSFM01000022">
    <property type="protein sequence ID" value="OBY64160.1"/>
    <property type="molecule type" value="Genomic_DNA"/>
</dbReference>
<name>A0A1B8TX36_9FLAO</name>
<keyword evidence="1" id="KW-0472">Membrane</keyword>
<accession>A0A1B8TX36</accession>
<keyword evidence="1" id="KW-1133">Transmembrane helix</keyword>
<comment type="caution">
    <text evidence="2">The sequence shown here is derived from an EMBL/GenBank/DDBJ whole genome shotgun (WGS) entry which is preliminary data.</text>
</comment>
<sequence length="118" mass="13692">MSKLFDLMLKKTIYLLSILILFQSCYSYKTFDINNYETEKPKKVKIILKDSQRIKGEVIGFNNDKIKVKKISGTLEIPFSEIEKIKKGEPDWLKSFALTYVVFIGVLIYGFAQLIKSL</sequence>
<dbReference type="PROSITE" id="PS51257">
    <property type="entry name" value="PROKAR_LIPOPROTEIN"/>
    <property type="match status" value="1"/>
</dbReference>
<keyword evidence="3" id="KW-1185">Reference proteome</keyword>
<dbReference type="STRING" id="1774273.LPB03_05395"/>
<dbReference type="OrthoDB" id="1376530at2"/>
<dbReference type="AlphaFoldDB" id="A0A1B8TX36"/>
<organism evidence="2 3">
    <name type="scientific">Polaribacter vadi</name>
    <dbReference type="NCBI Taxonomy" id="1774273"/>
    <lineage>
        <taxon>Bacteria</taxon>
        <taxon>Pseudomonadati</taxon>
        <taxon>Bacteroidota</taxon>
        <taxon>Flavobacteriia</taxon>
        <taxon>Flavobacteriales</taxon>
        <taxon>Flavobacteriaceae</taxon>
    </lineage>
</organism>
<evidence type="ECO:0000256" key="1">
    <source>
        <dbReference type="SAM" id="Phobius"/>
    </source>
</evidence>
<evidence type="ECO:0000313" key="3">
    <source>
        <dbReference type="Proteomes" id="UP000092584"/>
    </source>
</evidence>
<protein>
    <recommendedName>
        <fullName evidence="4">Lipoprotein</fullName>
    </recommendedName>
</protein>
<proteinExistence type="predicted"/>
<dbReference type="KEGG" id="pob:LPB03_05395"/>
<evidence type="ECO:0008006" key="4">
    <source>
        <dbReference type="Google" id="ProtNLM"/>
    </source>
</evidence>
<evidence type="ECO:0000313" key="2">
    <source>
        <dbReference type="EMBL" id="OBY64160.1"/>
    </source>
</evidence>
<dbReference type="RefSeq" id="WP_065318910.1">
    <property type="nucleotide sequence ID" value="NZ_CP017477.1"/>
</dbReference>
<reference evidence="3" key="1">
    <citation type="submission" date="2016-02" db="EMBL/GenBank/DDBJ databases">
        <authorList>
            <person name="Shin S.-K."/>
            <person name="Yi H."/>
            <person name="Kim E."/>
        </authorList>
    </citation>
    <scope>NUCLEOTIDE SEQUENCE [LARGE SCALE GENOMIC DNA]</scope>
    <source>
        <strain evidence="3">LPB0003</strain>
    </source>
</reference>
<feature type="transmembrane region" description="Helical" evidence="1">
    <location>
        <begin position="96"/>
        <end position="115"/>
    </location>
</feature>
<dbReference type="Proteomes" id="UP000092584">
    <property type="component" value="Unassembled WGS sequence"/>
</dbReference>
<gene>
    <name evidence="2" type="ORF">LPB3_07100</name>
</gene>